<proteinExistence type="predicted"/>
<feature type="region of interest" description="Disordered" evidence="1">
    <location>
        <begin position="1"/>
        <end position="113"/>
    </location>
</feature>
<feature type="compositionally biased region" description="Basic residues" evidence="1">
    <location>
        <begin position="79"/>
        <end position="90"/>
    </location>
</feature>
<gene>
    <name evidence="2" type="ORF">PHMEG_00032002</name>
</gene>
<accession>A0A225UXB0</accession>
<organism evidence="2 3">
    <name type="scientific">Phytophthora megakarya</name>
    <dbReference type="NCBI Taxonomy" id="4795"/>
    <lineage>
        <taxon>Eukaryota</taxon>
        <taxon>Sar</taxon>
        <taxon>Stramenopiles</taxon>
        <taxon>Oomycota</taxon>
        <taxon>Peronosporomycetes</taxon>
        <taxon>Peronosporales</taxon>
        <taxon>Peronosporaceae</taxon>
        <taxon>Phytophthora</taxon>
    </lineage>
</organism>
<keyword evidence="3" id="KW-1185">Reference proteome</keyword>
<feature type="region of interest" description="Disordered" evidence="1">
    <location>
        <begin position="298"/>
        <end position="354"/>
    </location>
</feature>
<feature type="compositionally biased region" description="Acidic residues" evidence="1">
    <location>
        <begin position="588"/>
        <end position="601"/>
    </location>
</feature>
<dbReference type="AlphaFoldDB" id="A0A225UXB0"/>
<name>A0A225UXB0_9STRA</name>
<evidence type="ECO:0000256" key="1">
    <source>
        <dbReference type="SAM" id="MobiDB-lite"/>
    </source>
</evidence>
<feature type="region of interest" description="Disordered" evidence="1">
    <location>
        <begin position="221"/>
        <end position="257"/>
    </location>
</feature>
<feature type="compositionally biased region" description="Basic and acidic residues" evidence="1">
    <location>
        <begin position="614"/>
        <end position="649"/>
    </location>
</feature>
<reference evidence="3" key="1">
    <citation type="submission" date="2017-03" db="EMBL/GenBank/DDBJ databases">
        <title>Phytopthora megakarya and P. palmivora, two closely related causual agents of cacao black pod achieved similar genome size and gene model numbers by different mechanisms.</title>
        <authorList>
            <person name="Ali S."/>
            <person name="Shao J."/>
            <person name="Larry D.J."/>
            <person name="Kronmiller B."/>
            <person name="Shen D."/>
            <person name="Strem M.D."/>
            <person name="Melnick R.L."/>
            <person name="Guiltinan M.J."/>
            <person name="Tyler B.M."/>
            <person name="Meinhardt L.W."/>
            <person name="Bailey B.A."/>
        </authorList>
    </citation>
    <scope>NUCLEOTIDE SEQUENCE [LARGE SCALE GENOMIC DNA]</scope>
    <source>
        <strain evidence="3">zdho120</strain>
    </source>
</reference>
<keyword evidence="2" id="KW-0645">Protease</keyword>
<dbReference type="GO" id="GO:0006508">
    <property type="term" value="P:proteolysis"/>
    <property type="evidence" value="ECO:0007669"/>
    <property type="project" value="UniProtKB-KW"/>
</dbReference>
<evidence type="ECO:0000313" key="3">
    <source>
        <dbReference type="Proteomes" id="UP000198211"/>
    </source>
</evidence>
<feature type="compositionally biased region" description="Low complexity" evidence="1">
    <location>
        <begin position="313"/>
        <end position="324"/>
    </location>
</feature>
<sequence>MVPRPGMGEDRPVASWSSEGTFTTGHGASDEHEGYEEQFAVPDVAPHGGTSDVDASRGPTGPKLERVEDQQPTPTRALPVKRKSKRKMKMRAPESEDEPTPTTGSKDTGRQYTGKELEYELSRTEFFRQLERDPILRFIKPKLIGELTGPFHEPDFSKMRNVRLTIQALFAVPRESGFVLGAFEMGRVYDWDLESWMNGIYAVLGPLTVLVGIVGREATPIQDRKPKTRSALPPPEYASNEDSDSSLESPKRMPMRRPPRVMQLAATPAEPEAPSTEGHIPKTLEDAIVRLMQLTRMQTASETTPSAPRYANPTPTSRRTTTETVPQESTDVVMESVSSRSSSRSKRAQGEDPDDLFDLDAGLTGTAAAVSTATAGAGVGRVRLSAFSELNEFIRKDASEEKARAWFNRLKSASRRDGMTGDEVCALFGDLMAGPARQWYLQLKKSTRTSWTELTDQFRVQYCGKGVSMASRYYHASKHVDETPPRILVPAKRMGAKIHYSDGTPEEKREHVELFINTLGAQEQELASRLTHGHVGEEASRAVAHQKKTLFGSNRFRQKASTPTPTPARAVHAVQIATDDYDSGREGDSDDYQICDQDRDDEERAKMFVTGRARQPENARRDFETGGAAHDRPKCRHADRAVTSRETAG</sequence>
<feature type="region of interest" description="Disordered" evidence="1">
    <location>
        <begin position="579"/>
        <end position="649"/>
    </location>
</feature>
<dbReference type="GO" id="GO:0008233">
    <property type="term" value="F:peptidase activity"/>
    <property type="evidence" value="ECO:0007669"/>
    <property type="project" value="UniProtKB-KW"/>
</dbReference>
<feature type="non-terminal residue" evidence="2">
    <location>
        <position position="649"/>
    </location>
</feature>
<keyword evidence="2" id="KW-0378">Hydrolase</keyword>
<dbReference type="Proteomes" id="UP000198211">
    <property type="component" value="Unassembled WGS sequence"/>
</dbReference>
<feature type="compositionally biased region" description="Polar residues" evidence="1">
    <location>
        <begin position="15"/>
        <end position="26"/>
    </location>
</feature>
<evidence type="ECO:0000313" key="2">
    <source>
        <dbReference type="EMBL" id="OWY97457.1"/>
    </source>
</evidence>
<protein>
    <submittedName>
        <fullName evidence="2">Eukaryotic/viral aspartic protease</fullName>
    </submittedName>
</protein>
<dbReference type="OrthoDB" id="1752139at2759"/>
<dbReference type="EMBL" id="NBNE01010433">
    <property type="protein sequence ID" value="OWY97457.1"/>
    <property type="molecule type" value="Genomic_DNA"/>
</dbReference>
<comment type="caution">
    <text evidence="2">The sequence shown here is derived from an EMBL/GenBank/DDBJ whole genome shotgun (WGS) entry which is preliminary data.</text>
</comment>